<reference evidence="1" key="1">
    <citation type="submission" date="2021-01" db="EMBL/GenBank/DDBJ databases">
        <authorList>
            <person name="Corre E."/>
            <person name="Pelletier E."/>
            <person name="Niang G."/>
            <person name="Scheremetjew M."/>
            <person name="Finn R."/>
            <person name="Kale V."/>
            <person name="Holt S."/>
            <person name="Cochrane G."/>
            <person name="Meng A."/>
            <person name="Brown T."/>
            <person name="Cohen L."/>
        </authorList>
    </citation>
    <scope>NUCLEOTIDE SEQUENCE</scope>
    <source>
        <strain evidence="1">CCMP281</strain>
    </source>
</reference>
<name>A0A7S3BJ20_9EUKA</name>
<dbReference type="AlphaFoldDB" id="A0A7S3BJ20"/>
<accession>A0A7S3BJ20</accession>
<dbReference type="EMBL" id="HBHX01055293">
    <property type="protein sequence ID" value="CAE0134976.1"/>
    <property type="molecule type" value="Transcribed_RNA"/>
</dbReference>
<evidence type="ECO:0000313" key="1">
    <source>
        <dbReference type="EMBL" id="CAE0134976.1"/>
    </source>
</evidence>
<organism evidence="1">
    <name type="scientific">Haptolina ericina</name>
    <dbReference type="NCBI Taxonomy" id="156174"/>
    <lineage>
        <taxon>Eukaryota</taxon>
        <taxon>Haptista</taxon>
        <taxon>Haptophyta</taxon>
        <taxon>Prymnesiophyceae</taxon>
        <taxon>Prymnesiales</taxon>
        <taxon>Prymnesiaceae</taxon>
        <taxon>Haptolina</taxon>
    </lineage>
</organism>
<sequence length="253" mass="29118">MVLVDKEPHPGLNCALSSHGPYLLHTTPFTLPGVAALEPYFLVMWRPWCVGVKLSSHWRTIFEKDISRGLLVLFRQFKQIAESHQRLVRIPGGRVLLISYAQLIWDTVRLTHRLLDFVPCLQSLKSDFTPRLGVDVFAENSIKVRGSIVQYGISNFPSTCCGYSMQTSRCETELPVPPKDGQKRCEWWCEEHTASWLIKCTWAERTCSACAQCVFTGWGLEHGFDPSFKLPLDEQVRRYKEEETYLRRHTTVL</sequence>
<protein>
    <submittedName>
        <fullName evidence="1">Uncharacterized protein</fullName>
    </submittedName>
</protein>
<gene>
    <name evidence="1" type="ORF">HERI1096_LOCUS30469</name>
</gene>
<proteinExistence type="predicted"/>